<evidence type="ECO:0000256" key="1">
    <source>
        <dbReference type="SAM" id="SignalP"/>
    </source>
</evidence>
<feature type="signal peptide" evidence="1">
    <location>
        <begin position="1"/>
        <end position="17"/>
    </location>
</feature>
<dbReference type="AlphaFoldDB" id="A0A1V6SI53"/>
<dbReference type="EMBL" id="MLQL01000044">
    <property type="protein sequence ID" value="OQE13687.1"/>
    <property type="molecule type" value="Genomic_DNA"/>
</dbReference>
<name>A0A1V6SI53_9EURO</name>
<accession>A0A1V6SI53</accession>
<dbReference type="Proteomes" id="UP000191342">
    <property type="component" value="Unassembled WGS sequence"/>
</dbReference>
<sequence>MRPILIASLFFFGITMAAPVKETLAERGPKDVTDDLPYIKASLNADIAGTIVDTSDSLDNYHAHQPSAFIPLARQSAVQTQQTAFGRAERRVLRPVTPAGPPTKQWGLSHQGVVSAAAQSDDYAGQGAAQACNGAGQAPEQPQSDFHILL</sequence>
<gene>
    <name evidence="2" type="ORF">PENFLA_c044G03876</name>
</gene>
<reference evidence="3" key="1">
    <citation type="journal article" date="2017" name="Nat. Microbiol.">
        <title>Global analysis of biosynthetic gene clusters reveals vast potential of secondary metabolite production in Penicillium species.</title>
        <authorList>
            <person name="Nielsen J.C."/>
            <person name="Grijseels S."/>
            <person name="Prigent S."/>
            <person name="Ji B."/>
            <person name="Dainat J."/>
            <person name="Nielsen K.F."/>
            <person name="Frisvad J.C."/>
            <person name="Workman M."/>
            <person name="Nielsen J."/>
        </authorList>
    </citation>
    <scope>NUCLEOTIDE SEQUENCE [LARGE SCALE GENOMIC DNA]</scope>
    <source>
        <strain evidence="3">IBT 14082</strain>
    </source>
</reference>
<evidence type="ECO:0000313" key="3">
    <source>
        <dbReference type="Proteomes" id="UP000191342"/>
    </source>
</evidence>
<proteinExistence type="predicted"/>
<organism evidence="2 3">
    <name type="scientific">Penicillium flavigenum</name>
    <dbReference type="NCBI Taxonomy" id="254877"/>
    <lineage>
        <taxon>Eukaryota</taxon>
        <taxon>Fungi</taxon>
        <taxon>Dikarya</taxon>
        <taxon>Ascomycota</taxon>
        <taxon>Pezizomycotina</taxon>
        <taxon>Eurotiomycetes</taxon>
        <taxon>Eurotiomycetidae</taxon>
        <taxon>Eurotiales</taxon>
        <taxon>Aspergillaceae</taxon>
        <taxon>Penicillium</taxon>
    </lineage>
</organism>
<keyword evidence="3" id="KW-1185">Reference proteome</keyword>
<protein>
    <submittedName>
        <fullName evidence="2">Uncharacterized protein</fullName>
    </submittedName>
</protein>
<feature type="chain" id="PRO_5012121965" evidence="1">
    <location>
        <begin position="18"/>
        <end position="150"/>
    </location>
</feature>
<comment type="caution">
    <text evidence="2">The sequence shown here is derived from an EMBL/GenBank/DDBJ whole genome shotgun (WGS) entry which is preliminary data.</text>
</comment>
<keyword evidence="1" id="KW-0732">Signal</keyword>
<evidence type="ECO:0000313" key="2">
    <source>
        <dbReference type="EMBL" id="OQE13687.1"/>
    </source>
</evidence>
<dbReference type="OrthoDB" id="10610209at2759"/>